<dbReference type="RefSeq" id="WP_225621116.1">
    <property type="nucleotide sequence ID" value="NZ_JACYFJ010000001.1"/>
</dbReference>
<evidence type="ECO:0000313" key="1">
    <source>
        <dbReference type="EMBL" id="MFC4095161.1"/>
    </source>
</evidence>
<keyword evidence="2" id="KW-1185">Reference proteome</keyword>
<dbReference type="Proteomes" id="UP001595814">
    <property type="component" value="Unassembled WGS sequence"/>
</dbReference>
<dbReference type="Pfam" id="PF20113">
    <property type="entry name" value="DUF6503"/>
    <property type="match status" value="1"/>
</dbReference>
<dbReference type="InterPro" id="IPR045444">
    <property type="entry name" value="DUF6503"/>
</dbReference>
<dbReference type="EMBL" id="JBHSAW010000004">
    <property type="protein sequence ID" value="MFC4095161.1"/>
    <property type="molecule type" value="Genomic_DNA"/>
</dbReference>
<protein>
    <submittedName>
        <fullName evidence="1">DUF6503 family protein</fullName>
    </submittedName>
</protein>
<gene>
    <name evidence="1" type="ORF">ACFOUT_04705</name>
</gene>
<evidence type="ECO:0000313" key="2">
    <source>
        <dbReference type="Proteomes" id="UP001595814"/>
    </source>
</evidence>
<accession>A0ABV8JM19</accession>
<comment type="caution">
    <text evidence="1">The sequence shown here is derived from an EMBL/GenBank/DDBJ whole genome shotgun (WGS) entry which is preliminary data.</text>
</comment>
<proteinExistence type="predicted"/>
<organism evidence="1 2">
    <name type="scientific">Euzebyella saccharophila</name>
    <dbReference type="NCBI Taxonomy" id="679664"/>
    <lineage>
        <taxon>Bacteria</taxon>
        <taxon>Pseudomonadati</taxon>
        <taxon>Bacteroidota</taxon>
        <taxon>Flavobacteriia</taxon>
        <taxon>Flavobacteriales</taxon>
        <taxon>Flavobacteriaceae</taxon>
        <taxon>Euzebyella</taxon>
    </lineage>
</organism>
<name>A0ABV8JM19_9FLAO</name>
<reference evidence="2" key="1">
    <citation type="journal article" date="2019" name="Int. J. Syst. Evol. Microbiol.">
        <title>The Global Catalogue of Microorganisms (GCM) 10K type strain sequencing project: providing services to taxonomists for standard genome sequencing and annotation.</title>
        <authorList>
            <consortium name="The Broad Institute Genomics Platform"/>
            <consortium name="The Broad Institute Genome Sequencing Center for Infectious Disease"/>
            <person name="Wu L."/>
            <person name="Ma J."/>
        </authorList>
    </citation>
    <scope>NUCLEOTIDE SEQUENCE [LARGE SCALE GENOMIC DNA]</scope>
    <source>
        <strain evidence="2">CECT 7477</strain>
    </source>
</reference>
<sequence>MNDYIFTKNGLMAFRTIQFTLLLGFLLLSCKTDSKNTPNKEDTNISKTDGKTIKSKADELIAATIDKHGGKKYDQAYYGFTFRKKKYTFKNDGPRFIYTMEEEKDGNTTTDSLTNNGLVRYIGSRKTQLSDKDIFKYTEALNSVIYFATLPSKLKDSAVKSTYLGATTIKNEPYEMVQVTFEQQGGGVDFEDVFLYWIHSKKKTMDYLAYEYHTNDGGVRFRSAYNTRDVDGIIFQDYINYKAPLKTPLKELPSIYEKGQLTELSKIETEEVVNLGS</sequence>